<accession>A0AAP0HV93</accession>
<dbReference type="SUPFAM" id="SSF57756">
    <property type="entry name" value="Retrovirus zinc finger-like domains"/>
    <property type="match status" value="1"/>
</dbReference>
<gene>
    <name evidence="4" type="ORF">Syun_025937</name>
</gene>
<keyword evidence="5" id="KW-1185">Reference proteome</keyword>
<dbReference type="EMBL" id="JBBNAF010000011">
    <property type="protein sequence ID" value="KAK9098892.1"/>
    <property type="molecule type" value="Genomic_DNA"/>
</dbReference>
<proteinExistence type="predicted"/>
<protein>
    <recommendedName>
        <fullName evidence="3">CCHC-type domain-containing protein</fullName>
    </recommendedName>
</protein>
<dbReference type="InterPro" id="IPR036875">
    <property type="entry name" value="Znf_CCHC_sf"/>
</dbReference>
<feature type="domain" description="CCHC-type" evidence="3">
    <location>
        <begin position="34"/>
        <end position="48"/>
    </location>
</feature>
<dbReference type="GO" id="GO:0003676">
    <property type="term" value="F:nucleic acid binding"/>
    <property type="evidence" value="ECO:0007669"/>
    <property type="project" value="InterPro"/>
</dbReference>
<dbReference type="InterPro" id="IPR001878">
    <property type="entry name" value="Znf_CCHC"/>
</dbReference>
<keyword evidence="1" id="KW-0862">Zinc</keyword>
<evidence type="ECO:0000256" key="1">
    <source>
        <dbReference type="PROSITE-ProRule" id="PRU00047"/>
    </source>
</evidence>
<evidence type="ECO:0000256" key="2">
    <source>
        <dbReference type="SAM" id="Coils"/>
    </source>
</evidence>
<comment type="caution">
    <text evidence="4">The sequence shown here is derived from an EMBL/GenBank/DDBJ whole genome shotgun (WGS) entry which is preliminary data.</text>
</comment>
<keyword evidence="1" id="KW-0479">Metal-binding</keyword>
<dbReference type="Gene3D" id="4.10.60.10">
    <property type="entry name" value="Zinc finger, CCHC-type"/>
    <property type="match status" value="1"/>
</dbReference>
<evidence type="ECO:0000313" key="5">
    <source>
        <dbReference type="Proteomes" id="UP001420932"/>
    </source>
</evidence>
<keyword evidence="2" id="KW-0175">Coiled coil</keyword>
<dbReference type="GO" id="GO:0008270">
    <property type="term" value="F:zinc ion binding"/>
    <property type="evidence" value="ECO:0007669"/>
    <property type="project" value="UniProtKB-KW"/>
</dbReference>
<evidence type="ECO:0000313" key="4">
    <source>
        <dbReference type="EMBL" id="KAK9098892.1"/>
    </source>
</evidence>
<reference evidence="4 5" key="1">
    <citation type="submission" date="2024-01" db="EMBL/GenBank/DDBJ databases">
        <title>Genome assemblies of Stephania.</title>
        <authorList>
            <person name="Yang L."/>
        </authorList>
    </citation>
    <scope>NUCLEOTIDE SEQUENCE [LARGE SCALE GENOMIC DNA]</scope>
    <source>
        <strain evidence="4">YNDBR</strain>
        <tissue evidence="4">Leaf</tissue>
    </source>
</reference>
<evidence type="ECO:0000259" key="3">
    <source>
        <dbReference type="PROSITE" id="PS50158"/>
    </source>
</evidence>
<sequence length="269" mass="30459">MISRKLNKAVYKRDKYKKKLRSGSKEGKPNEIICYGCGKPGHVKMDCKTKKVFDKGKKSFKATWDDSSSSSSESESENEKAILCLMAQGEVNSNSFNFDNVNDLNDVPNLDELRKELKKEVKNTKQLKKSLIIAINEIESQNEIIDDLQNDLNGVIKERDALVKEVEDLTSTVHKFTNGKQMFEMMLGAQRRALNKRGIGYGANLLSYKKLLNDDRRCSKCNKTHMIKKCALQKVKMGKLAWVAKNVYDTNTLGPKGVWVPKSSVFPIV</sequence>
<dbReference type="AlphaFoldDB" id="A0AAP0HV93"/>
<organism evidence="4 5">
    <name type="scientific">Stephania yunnanensis</name>
    <dbReference type="NCBI Taxonomy" id="152371"/>
    <lineage>
        <taxon>Eukaryota</taxon>
        <taxon>Viridiplantae</taxon>
        <taxon>Streptophyta</taxon>
        <taxon>Embryophyta</taxon>
        <taxon>Tracheophyta</taxon>
        <taxon>Spermatophyta</taxon>
        <taxon>Magnoliopsida</taxon>
        <taxon>Ranunculales</taxon>
        <taxon>Menispermaceae</taxon>
        <taxon>Menispermoideae</taxon>
        <taxon>Cissampelideae</taxon>
        <taxon>Stephania</taxon>
    </lineage>
</organism>
<dbReference type="Proteomes" id="UP001420932">
    <property type="component" value="Unassembled WGS sequence"/>
</dbReference>
<name>A0AAP0HV93_9MAGN</name>
<dbReference type="SMART" id="SM00343">
    <property type="entry name" value="ZnF_C2HC"/>
    <property type="match status" value="2"/>
</dbReference>
<dbReference type="PROSITE" id="PS50158">
    <property type="entry name" value="ZF_CCHC"/>
    <property type="match status" value="1"/>
</dbReference>
<keyword evidence="1" id="KW-0863">Zinc-finger</keyword>
<feature type="coiled-coil region" evidence="2">
    <location>
        <begin position="107"/>
        <end position="165"/>
    </location>
</feature>